<dbReference type="Proteomes" id="UP000326837">
    <property type="component" value="Chromosome"/>
</dbReference>
<protein>
    <submittedName>
        <fullName evidence="1">Uncharacterized protein</fullName>
    </submittedName>
</protein>
<sequence length="60" mass="6413">MNGANGQLLHRLAGVTSKLVVGVARRGTAALIRLRACANRQRLPIAIASNRNSYTDIAKI</sequence>
<evidence type="ECO:0000313" key="1">
    <source>
        <dbReference type="EMBL" id="BBO32926.1"/>
    </source>
</evidence>
<accession>A0A5K7XF18</accession>
<dbReference type="EMBL" id="AP021861">
    <property type="protein sequence ID" value="BBO32926.1"/>
    <property type="molecule type" value="Genomic_DNA"/>
</dbReference>
<name>A0A5K7XF18_9BACT</name>
<reference evidence="2" key="1">
    <citation type="submission" date="2019-10" db="EMBL/GenBank/DDBJ databases">
        <title>Lacipirellula parvula gen. nov., sp. nov., representing a lineage of planctomycetes widespread in freshwater anoxic habitats, and description of the family Lacipirellulaceae.</title>
        <authorList>
            <person name="Dedysh S.N."/>
            <person name="Kulichevskaya I.S."/>
            <person name="Beletsky A.V."/>
            <person name="Rakitin A.L."/>
            <person name="Mardanov A.V."/>
            <person name="Ivanova A.A."/>
            <person name="Saltykova V.X."/>
            <person name="Rijpstra W.I.C."/>
            <person name="Sinninghe Damste J.S."/>
            <person name="Ravin N.V."/>
        </authorList>
    </citation>
    <scope>NUCLEOTIDE SEQUENCE [LARGE SCALE GENOMIC DNA]</scope>
    <source>
        <strain evidence="2">PX69</strain>
    </source>
</reference>
<proteinExistence type="predicted"/>
<dbReference type="KEGG" id="lpav:PLANPX_2538"/>
<dbReference type="AlphaFoldDB" id="A0A5K7XF18"/>
<keyword evidence="2" id="KW-1185">Reference proteome</keyword>
<evidence type="ECO:0000313" key="2">
    <source>
        <dbReference type="Proteomes" id="UP000326837"/>
    </source>
</evidence>
<organism evidence="1 2">
    <name type="scientific">Lacipirellula parvula</name>
    <dbReference type="NCBI Taxonomy" id="2650471"/>
    <lineage>
        <taxon>Bacteria</taxon>
        <taxon>Pseudomonadati</taxon>
        <taxon>Planctomycetota</taxon>
        <taxon>Planctomycetia</taxon>
        <taxon>Pirellulales</taxon>
        <taxon>Lacipirellulaceae</taxon>
        <taxon>Lacipirellula</taxon>
    </lineage>
</organism>
<gene>
    <name evidence="1" type="ORF">PLANPX_2538</name>
</gene>